<name>A0ABW2YE40_9GAMM</name>
<dbReference type="RefSeq" id="WP_386823507.1">
    <property type="nucleotide sequence ID" value="NZ_JBHTIF010000001.1"/>
</dbReference>
<keyword evidence="6" id="KW-0560">Oxidoreductase</keyword>
<evidence type="ECO:0000256" key="6">
    <source>
        <dbReference type="ARBA" id="ARBA00023002"/>
    </source>
</evidence>
<comment type="pathway">
    <text evidence="2">Plant hormone metabolism; auxin biosynthesis.</text>
</comment>
<dbReference type="EC" id="1.13.12.3" evidence="4"/>
<evidence type="ECO:0000256" key="3">
    <source>
        <dbReference type="ARBA" id="ARBA00005833"/>
    </source>
</evidence>
<comment type="similarity">
    <text evidence="3">Belongs to the tryptophan 2-monooxygenase family.</text>
</comment>
<evidence type="ECO:0000256" key="5">
    <source>
        <dbReference type="ARBA" id="ARBA00017871"/>
    </source>
</evidence>
<gene>
    <name evidence="10" type="ORF">ACFQ0E_10005</name>
</gene>
<dbReference type="Proteomes" id="UP001597110">
    <property type="component" value="Unassembled WGS sequence"/>
</dbReference>
<dbReference type="SUPFAM" id="SSF51905">
    <property type="entry name" value="FAD/NAD(P)-binding domain"/>
    <property type="match status" value="1"/>
</dbReference>
<evidence type="ECO:0000259" key="9">
    <source>
        <dbReference type="Pfam" id="PF01593"/>
    </source>
</evidence>
<dbReference type="InterPro" id="IPR050281">
    <property type="entry name" value="Flavin_monoamine_oxidase"/>
</dbReference>
<sequence>MSRTTLMAQLMRLARLSAHCETTGQSAQEAIERTAEQEALGNAGRRRFAQGATAAAAVAATGAMAPGAFAKVGRIRTAWKRATATENVAVVGAGLAGLSAATELARRGISARVFEADNRVGGRVHSVRGVFPGQVAELGGEFIGTSHNMMLGYARMLGLTLEDASLFPGSRYFDFGGQRYSEAQMVEEFRGFAASMRQDLGTLGTPTADRFTEAESLYDYMSLDDYLILHGAGDRLRRLIGAAYATEYGTGIDQTSALSFLRFAHADKRSKFAAFGMQADVHLHVVEGTDRIATGLAERLPVPPTLGHRLVAMHKRANGQIRLTFDVAGKTVQSDHDAVVMTLPFTVLRRIQLDSSLGLPAWKRFAINSAVAGDNSKLMVGFKQSFWYTRHGLNGSGYSDRPGLQATWETNAVKGGAEGAILTRYLGGQAARTQDDRRLQSDANRFLRDLEVVLPGAINAARRNGNGQVIAAGANWSTNPLSRGSYASTRPGYFTTAAHNEAKPIGNLMFAGDHTSSFYEWQGFMEGAALSGLRAAGEVFGYLRGR</sequence>
<keyword evidence="11" id="KW-1185">Reference proteome</keyword>
<feature type="domain" description="Amine oxidase" evidence="9">
    <location>
        <begin position="95"/>
        <end position="539"/>
    </location>
</feature>
<dbReference type="Pfam" id="PF01593">
    <property type="entry name" value="Amino_oxidase"/>
    <property type="match status" value="1"/>
</dbReference>
<proteinExistence type="inferred from homology"/>
<dbReference type="Gene3D" id="1.10.405.10">
    <property type="entry name" value="Guanine Nucleotide Dissociation Inhibitor, domain 1"/>
    <property type="match status" value="1"/>
</dbReference>
<dbReference type="PRINTS" id="PR00757">
    <property type="entry name" value="AMINEOXDASEF"/>
</dbReference>
<evidence type="ECO:0000256" key="1">
    <source>
        <dbReference type="ARBA" id="ARBA00001974"/>
    </source>
</evidence>
<dbReference type="PROSITE" id="PS51318">
    <property type="entry name" value="TAT"/>
    <property type="match status" value="1"/>
</dbReference>
<keyword evidence="7" id="KW-0073">Auxin biosynthesis</keyword>
<dbReference type="SUPFAM" id="SSF54373">
    <property type="entry name" value="FAD-linked reductases, C-terminal domain"/>
    <property type="match status" value="1"/>
</dbReference>
<evidence type="ECO:0000313" key="11">
    <source>
        <dbReference type="Proteomes" id="UP001597110"/>
    </source>
</evidence>
<evidence type="ECO:0000313" key="10">
    <source>
        <dbReference type="EMBL" id="MFD0725931.1"/>
    </source>
</evidence>
<organism evidence="10 11">
    <name type="scientific">Lysobacter brunescens</name>
    <dbReference type="NCBI Taxonomy" id="262323"/>
    <lineage>
        <taxon>Bacteria</taxon>
        <taxon>Pseudomonadati</taxon>
        <taxon>Pseudomonadota</taxon>
        <taxon>Gammaproteobacteria</taxon>
        <taxon>Lysobacterales</taxon>
        <taxon>Lysobacteraceae</taxon>
        <taxon>Lysobacter</taxon>
    </lineage>
</organism>
<evidence type="ECO:0000256" key="7">
    <source>
        <dbReference type="ARBA" id="ARBA00023070"/>
    </source>
</evidence>
<comment type="catalytic activity">
    <reaction evidence="8">
        <text>L-tryptophan + O2 = indole-3-acetamide + CO2 + H2O</text>
        <dbReference type="Rhea" id="RHEA:16165"/>
        <dbReference type="ChEBI" id="CHEBI:15377"/>
        <dbReference type="ChEBI" id="CHEBI:15379"/>
        <dbReference type="ChEBI" id="CHEBI:16031"/>
        <dbReference type="ChEBI" id="CHEBI:16526"/>
        <dbReference type="ChEBI" id="CHEBI:57912"/>
        <dbReference type="EC" id="1.13.12.3"/>
    </reaction>
</comment>
<dbReference type="PANTHER" id="PTHR10742:SF410">
    <property type="entry name" value="LYSINE-SPECIFIC HISTONE DEMETHYLASE 2"/>
    <property type="match status" value="1"/>
</dbReference>
<reference evidence="11" key="1">
    <citation type="journal article" date="2019" name="Int. J. Syst. Evol. Microbiol.">
        <title>The Global Catalogue of Microorganisms (GCM) 10K type strain sequencing project: providing services to taxonomists for standard genome sequencing and annotation.</title>
        <authorList>
            <consortium name="The Broad Institute Genomics Platform"/>
            <consortium name="The Broad Institute Genome Sequencing Center for Infectious Disease"/>
            <person name="Wu L."/>
            <person name="Ma J."/>
        </authorList>
    </citation>
    <scope>NUCLEOTIDE SEQUENCE [LARGE SCALE GENOMIC DNA]</scope>
    <source>
        <strain evidence="11">CCUG 55585</strain>
    </source>
</reference>
<dbReference type="Gene3D" id="3.50.50.60">
    <property type="entry name" value="FAD/NAD(P)-binding domain"/>
    <property type="match status" value="1"/>
</dbReference>
<dbReference type="InterPro" id="IPR006311">
    <property type="entry name" value="TAT_signal"/>
</dbReference>
<dbReference type="PANTHER" id="PTHR10742">
    <property type="entry name" value="FLAVIN MONOAMINE OXIDASE"/>
    <property type="match status" value="1"/>
</dbReference>
<protein>
    <recommendedName>
        <fullName evidence="5">Tryptophan 2-monooxygenase</fullName>
        <ecNumber evidence="4">1.13.12.3</ecNumber>
    </recommendedName>
</protein>
<dbReference type="Gene3D" id="3.90.660.10">
    <property type="match status" value="1"/>
</dbReference>
<dbReference type="InterPro" id="IPR001613">
    <property type="entry name" value="Flavin_amine_oxidase"/>
</dbReference>
<accession>A0ABW2YE40</accession>
<evidence type="ECO:0000256" key="4">
    <source>
        <dbReference type="ARBA" id="ARBA00012535"/>
    </source>
</evidence>
<comment type="caution">
    <text evidence="10">The sequence shown here is derived from an EMBL/GenBank/DDBJ whole genome shotgun (WGS) entry which is preliminary data.</text>
</comment>
<evidence type="ECO:0000256" key="2">
    <source>
        <dbReference type="ARBA" id="ARBA00004814"/>
    </source>
</evidence>
<dbReference type="InterPro" id="IPR002937">
    <property type="entry name" value="Amino_oxidase"/>
</dbReference>
<dbReference type="EMBL" id="JBHTIF010000001">
    <property type="protein sequence ID" value="MFD0725931.1"/>
    <property type="molecule type" value="Genomic_DNA"/>
</dbReference>
<dbReference type="InterPro" id="IPR036188">
    <property type="entry name" value="FAD/NAD-bd_sf"/>
</dbReference>
<comment type="cofactor">
    <cofactor evidence="1">
        <name>FAD</name>
        <dbReference type="ChEBI" id="CHEBI:57692"/>
    </cofactor>
</comment>
<evidence type="ECO:0000256" key="8">
    <source>
        <dbReference type="ARBA" id="ARBA00047321"/>
    </source>
</evidence>